<dbReference type="InterPro" id="IPR005693">
    <property type="entry name" value="Mce"/>
</dbReference>
<dbReference type="NCBIfam" id="TIGR00996">
    <property type="entry name" value="Mtu_fam_mce"/>
    <property type="match status" value="1"/>
</dbReference>
<gene>
    <name evidence="4" type="ORF">JOF53_004987</name>
</gene>
<evidence type="ECO:0000259" key="2">
    <source>
        <dbReference type="Pfam" id="PF02470"/>
    </source>
</evidence>
<evidence type="ECO:0000256" key="1">
    <source>
        <dbReference type="SAM" id="MobiDB-lite"/>
    </source>
</evidence>
<dbReference type="Pfam" id="PF02470">
    <property type="entry name" value="MlaD"/>
    <property type="match status" value="1"/>
</dbReference>
<feature type="domain" description="Mammalian cell entry C-terminal" evidence="3">
    <location>
        <begin position="125"/>
        <end position="345"/>
    </location>
</feature>
<dbReference type="PANTHER" id="PTHR33371:SF19">
    <property type="entry name" value="MCE-FAMILY PROTEIN MCE4A"/>
    <property type="match status" value="1"/>
</dbReference>
<organism evidence="4 5">
    <name type="scientific">Crossiella equi</name>
    <dbReference type="NCBI Taxonomy" id="130796"/>
    <lineage>
        <taxon>Bacteria</taxon>
        <taxon>Bacillati</taxon>
        <taxon>Actinomycetota</taxon>
        <taxon>Actinomycetes</taxon>
        <taxon>Pseudonocardiales</taxon>
        <taxon>Pseudonocardiaceae</taxon>
        <taxon>Crossiella</taxon>
    </lineage>
</organism>
<feature type="domain" description="Mce/MlaD" evidence="2">
    <location>
        <begin position="44"/>
        <end position="119"/>
    </location>
</feature>
<name>A0ABS5AHR7_9PSEU</name>
<keyword evidence="5" id="KW-1185">Reference proteome</keyword>
<dbReference type="InterPro" id="IPR024516">
    <property type="entry name" value="Mce_C"/>
</dbReference>
<feature type="compositionally biased region" description="Pro residues" evidence="1">
    <location>
        <begin position="355"/>
        <end position="364"/>
    </location>
</feature>
<protein>
    <submittedName>
        <fullName evidence="4">Virulence factor Mce-like protein</fullName>
    </submittedName>
</protein>
<dbReference type="InterPro" id="IPR003399">
    <property type="entry name" value="Mce/MlaD"/>
</dbReference>
<dbReference type="PANTHER" id="PTHR33371">
    <property type="entry name" value="INTERMEMBRANE PHOSPHOLIPID TRANSPORT SYSTEM BINDING PROTEIN MLAD-RELATED"/>
    <property type="match status" value="1"/>
</dbReference>
<evidence type="ECO:0000313" key="4">
    <source>
        <dbReference type="EMBL" id="MBP2476115.1"/>
    </source>
</evidence>
<reference evidence="4 5" key="1">
    <citation type="submission" date="2021-03" db="EMBL/GenBank/DDBJ databases">
        <title>Sequencing the genomes of 1000 actinobacteria strains.</title>
        <authorList>
            <person name="Klenk H.-P."/>
        </authorList>
    </citation>
    <scope>NUCLEOTIDE SEQUENCE [LARGE SCALE GENOMIC DNA]</scope>
    <source>
        <strain evidence="4 5">DSM 44580</strain>
    </source>
</reference>
<dbReference type="Pfam" id="PF11887">
    <property type="entry name" value="Mce4_CUP1"/>
    <property type="match status" value="1"/>
</dbReference>
<dbReference type="RefSeq" id="WP_086786011.1">
    <property type="nucleotide sequence ID" value="NZ_JAGIOO010000001.1"/>
</dbReference>
<evidence type="ECO:0000313" key="5">
    <source>
        <dbReference type="Proteomes" id="UP001519363"/>
    </source>
</evidence>
<sequence length="454" mass="48060">MTARSSLPTLRRRLLGVVFLAVVALLLGLTVAVYRGDFERTALVTLRTDHIGNQLMTESDVKVRGLIVGEVKRIASSGDGAVLELALQPDKLAQIPKDVTARLLPKTLFGERYVSLVPPAASTGGHLAAGDVIGQDRSSSAIELERVLSNLMPVLQAVQPQKLASTLGAMATALDGRGDQLGETLTQLNQLVRQLNPALPDLKADISALADVSDVYTKAAPELLTALADLTTTTRTVAEQRANLQTLYSSVSTTSADLTGFLAANRNNLIRVAADSRPLLDVLAKYAPEYPCFLKGMTELKPRLDQAFGKGTSTPGLRITMEITANRGKYVPGQDEPRYADKRGPRCYDIHPRPEPFPQYPPDGPVKDGSKPPPAARSANDGLNPPINAANGGYVSPSSATGGIADLGLANSQAEQDFLAQLVAGQLGVSPAEVPSWASLVLGPALRGAEVTLR</sequence>
<feature type="region of interest" description="Disordered" evidence="1">
    <location>
        <begin position="329"/>
        <end position="385"/>
    </location>
</feature>
<dbReference type="Proteomes" id="UP001519363">
    <property type="component" value="Unassembled WGS sequence"/>
</dbReference>
<dbReference type="EMBL" id="JAGIOO010000001">
    <property type="protein sequence ID" value="MBP2476115.1"/>
    <property type="molecule type" value="Genomic_DNA"/>
</dbReference>
<feature type="compositionally biased region" description="Basic and acidic residues" evidence="1">
    <location>
        <begin position="335"/>
        <end position="354"/>
    </location>
</feature>
<evidence type="ECO:0000259" key="3">
    <source>
        <dbReference type="Pfam" id="PF11887"/>
    </source>
</evidence>
<proteinExistence type="predicted"/>
<dbReference type="InterPro" id="IPR052336">
    <property type="entry name" value="MlaD_Phospholipid_Transporter"/>
</dbReference>
<accession>A0ABS5AHR7</accession>
<comment type="caution">
    <text evidence="4">The sequence shown here is derived from an EMBL/GenBank/DDBJ whole genome shotgun (WGS) entry which is preliminary data.</text>
</comment>